<gene>
    <name evidence="1" type="ORF">TWF694_005138</name>
</gene>
<keyword evidence="2" id="KW-1185">Reference proteome</keyword>
<evidence type="ECO:0000313" key="2">
    <source>
        <dbReference type="Proteomes" id="UP001365542"/>
    </source>
</evidence>
<name>A0AAV9WX86_9PEZI</name>
<reference evidence="1 2" key="1">
    <citation type="submission" date="2019-10" db="EMBL/GenBank/DDBJ databases">
        <authorList>
            <person name="Palmer J.M."/>
        </authorList>
    </citation>
    <scope>NUCLEOTIDE SEQUENCE [LARGE SCALE GENOMIC DNA]</scope>
    <source>
        <strain evidence="1 2">TWF694</strain>
    </source>
</reference>
<organism evidence="1 2">
    <name type="scientific">Orbilia ellipsospora</name>
    <dbReference type="NCBI Taxonomy" id="2528407"/>
    <lineage>
        <taxon>Eukaryota</taxon>
        <taxon>Fungi</taxon>
        <taxon>Dikarya</taxon>
        <taxon>Ascomycota</taxon>
        <taxon>Pezizomycotina</taxon>
        <taxon>Orbiliomycetes</taxon>
        <taxon>Orbiliales</taxon>
        <taxon>Orbiliaceae</taxon>
        <taxon>Orbilia</taxon>
    </lineage>
</organism>
<dbReference type="AlphaFoldDB" id="A0AAV9WX86"/>
<dbReference type="Proteomes" id="UP001365542">
    <property type="component" value="Unassembled WGS sequence"/>
</dbReference>
<dbReference type="GO" id="GO:0004867">
    <property type="term" value="F:serine-type endopeptidase inhibitor activity"/>
    <property type="evidence" value="ECO:0007669"/>
    <property type="project" value="InterPro"/>
</dbReference>
<comment type="caution">
    <text evidence="1">The sequence shown here is derived from an EMBL/GenBank/DDBJ whole genome shotgun (WGS) entry which is preliminary data.</text>
</comment>
<proteinExistence type="predicted"/>
<dbReference type="Pfam" id="PF16850">
    <property type="entry name" value="Inhibitor_I66"/>
    <property type="match status" value="1"/>
</dbReference>
<dbReference type="InterPro" id="IPR031755">
    <property type="entry name" value="Inhibitor_I66"/>
</dbReference>
<accession>A0AAV9WX86</accession>
<protein>
    <submittedName>
        <fullName evidence="1">Uncharacterized protein</fullName>
    </submittedName>
</protein>
<sequence>MASSASETSITAIGEIKDVIDEGVVTASDLDGNSPGISSFVIPEGSLPEGKYIIVSRINTKPLWWLHSVDRTLFAKQIVAIEELVDDSIPVWNVTRSDNEAGEKRYRFSHNQRSIDRGNNSRLVAQVEDDDDEEDLFRFWVPTYRLEYGPGVYTVESSDSTVAWTTTSDVEKSSTSYKVMIQPLLTAGSPKFEENQLFHFLPLQSPPVAGKQKSTLKLPVLGKGKGGGGQSCIIA</sequence>
<dbReference type="EMBL" id="JAVHJO010000016">
    <property type="protein sequence ID" value="KAK6526556.1"/>
    <property type="molecule type" value="Genomic_DNA"/>
</dbReference>
<evidence type="ECO:0000313" key="1">
    <source>
        <dbReference type="EMBL" id="KAK6526556.1"/>
    </source>
</evidence>
<dbReference type="Gene3D" id="2.80.10.50">
    <property type="match status" value="1"/>
</dbReference>